<gene>
    <name evidence="2" type="ORF">KK097_05640</name>
</gene>
<dbReference type="EMBL" id="JAHEWS010000006">
    <property type="protein sequence ID" value="MBT1587297.1"/>
    <property type="molecule type" value="Genomic_DNA"/>
</dbReference>
<protein>
    <submittedName>
        <fullName evidence="2">Uncharacterized protein</fullName>
    </submittedName>
</protein>
<keyword evidence="1" id="KW-0812">Transmembrane</keyword>
<keyword evidence="1" id="KW-0472">Membrane</keyword>
<keyword evidence="3" id="KW-1185">Reference proteome</keyword>
<reference evidence="2 3" key="1">
    <citation type="submission" date="2021-05" db="EMBL/GenBank/DDBJ databases">
        <title>Whole genome sequence of Curtobacterium flaccumfaciens pv. flaccumfaciens strain CFBP 8819.</title>
        <authorList>
            <person name="Osdaghi E."/>
            <person name="Taghouti G."/>
            <person name="Portier P."/>
            <person name="Fazliarab A."/>
            <person name="Taghavi S.M."/>
            <person name="Briand M."/>
            <person name="Le-Saux M."/>
            <person name="Jacques M.-A."/>
        </authorList>
    </citation>
    <scope>NUCLEOTIDE SEQUENCE [LARGE SCALE GENOMIC DNA]</scope>
    <source>
        <strain evidence="2 3">CFBP 8819</strain>
    </source>
</reference>
<evidence type="ECO:0000313" key="2">
    <source>
        <dbReference type="EMBL" id="MBT1587297.1"/>
    </source>
</evidence>
<feature type="transmembrane region" description="Helical" evidence="1">
    <location>
        <begin position="40"/>
        <end position="60"/>
    </location>
</feature>
<proteinExistence type="predicted"/>
<dbReference type="Proteomes" id="UP001519641">
    <property type="component" value="Unassembled WGS sequence"/>
</dbReference>
<name>A0ABS5VH09_9MICO</name>
<evidence type="ECO:0000313" key="3">
    <source>
        <dbReference type="Proteomes" id="UP001519641"/>
    </source>
</evidence>
<comment type="caution">
    <text evidence="2">The sequence shown here is derived from an EMBL/GenBank/DDBJ whole genome shotgun (WGS) entry which is preliminary data.</text>
</comment>
<organism evidence="2 3">
    <name type="scientific">Curtobacterium aurantiacum</name>
    <dbReference type="NCBI Taxonomy" id="3236919"/>
    <lineage>
        <taxon>Bacteria</taxon>
        <taxon>Bacillati</taxon>
        <taxon>Actinomycetota</taxon>
        <taxon>Actinomycetes</taxon>
        <taxon>Micrococcales</taxon>
        <taxon>Microbacteriaceae</taxon>
        <taxon>Curtobacterium</taxon>
    </lineage>
</organism>
<dbReference type="RefSeq" id="WP_214531088.1">
    <property type="nucleotide sequence ID" value="NZ_JAHEWN010000001.1"/>
</dbReference>
<sequence>MTTIRPPRLDRILTAVVFGPVIIGTGVTLASVAFVPGASARVFVFILGAAFIAGGIWATARTRYVAVHLSDDSLRYSGFFVSWTAPRAEITTVLDDAFVEWRDDHGAEHRRQIWLLTRAREDDGTKFAPLWRWRREALLEVRAWAAAREVRNVP</sequence>
<evidence type="ECO:0000256" key="1">
    <source>
        <dbReference type="SAM" id="Phobius"/>
    </source>
</evidence>
<feature type="transmembrane region" description="Helical" evidence="1">
    <location>
        <begin position="12"/>
        <end position="34"/>
    </location>
</feature>
<accession>A0ABS5VH09</accession>
<keyword evidence="1" id="KW-1133">Transmembrane helix</keyword>